<dbReference type="PANTHER" id="PTHR31126:SF8">
    <property type="entry name" value="TYROSINE-PROTEIN PHOSPHATASE OCA1-RELATED"/>
    <property type="match status" value="1"/>
</dbReference>
<dbReference type="PANTHER" id="PTHR31126">
    <property type="entry name" value="TYROSINE-PROTEIN PHOSPHATASE"/>
    <property type="match status" value="1"/>
</dbReference>
<dbReference type="AlphaFoldDB" id="A0A9W7Y223"/>
<dbReference type="Gene3D" id="3.90.190.10">
    <property type="entry name" value="Protein tyrosine phosphatase superfamily"/>
    <property type="match status" value="1"/>
</dbReference>
<dbReference type="SUPFAM" id="SSF52799">
    <property type="entry name" value="(Phosphotyrosine protein) phosphatases II"/>
    <property type="match status" value="1"/>
</dbReference>
<accession>A0A9W7Y223</accession>
<dbReference type="EC" id="3.1.3.48" evidence="3"/>
<keyword evidence="6" id="KW-0904">Protein phosphatase</keyword>
<evidence type="ECO:0000256" key="9">
    <source>
        <dbReference type="ARBA" id="ARBA00051722"/>
    </source>
</evidence>
<comment type="caution">
    <text evidence="11">The sequence shown here is derived from an EMBL/GenBank/DDBJ whole genome shotgun (WGS) entry which is preliminary data.</text>
</comment>
<name>A0A9W7Y223_9FUNG</name>
<dbReference type="Pfam" id="PF03162">
    <property type="entry name" value="Y_phosphatase2"/>
    <property type="match status" value="1"/>
</dbReference>
<evidence type="ECO:0000256" key="1">
    <source>
        <dbReference type="ARBA" id="ARBA00004496"/>
    </source>
</evidence>
<gene>
    <name evidence="11" type="primary">OCA1</name>
    <name evidence="11" type="ORF">LPJ53_000374</name>
</gene>
<dbReference type="InterPro" id="IPR020428">
    <property type="entry name" value="PFA-DSPs"/>
</dbReference>
<dbReference type="CDD" id="cd14531">
    <property type="entry name" value="PFA-DSP_Oca1"/>
    <property type="match status" value="1"/>
</dbReference>
<dbReference type="InterPro" id="IPR020422">
    <property type="entry name" value="TYR_PHOSPHATASE_DUAL_dom"/>
</dbReference>
<keyword evidence="12" id="KW-1185">Reference proteome</keyword>
<dbReference type="InterPro" id="IPR004861">
    <property type="entry name" value="Siw14-like"/>
</dbReference>
<comment type="function">
    <text evidence="7">Putative tyrosine-protein phosphatase required for protection against superoxide stress.</text>
</comment>
<dbReference type="FunFam" id="3.90.190.10:FF:000035">
    <property type="entry name" value="Tyrosine phosphatase, putative"/>
    <property type="match status" value="1"/>
</dbReference>
<comment type="similarity">
    <text evidence="2">Belongs to the protein-tyrosine phosphatase family.</text>
</comment>
<evidence type="ECO:0000256" key="2">
    <source>
        <dbReference type="ARBA" id="ARBA00009580"/>
    </source>
</evidence>
<sequence length="175" mass="20360">MQQSSISMGRAAYQHYIPPNFGYVENDLYRCGQPNELNFPFMEKLNLRCIVWLAPEEPNQNVMNFVDDQEIQLHHLGVLESGNASDPITEDMILEAFNLILDKQNHPMAIMCNIGRHRTGTVVGCLRKLQRWNLASIFEEYRRFAGPKVRLLNEQFIELFDTDLVRIPVDPPEWL</sequence>
<evidence type="ECO:0000259" key="10">
    <source>
        <dbReference type="PROSITE" id="PS50054"/>
    </source>
</evidence>
<evidence type="ECO:0000256" key="6">
    <source>
        <dbReference type="ARBA" id="ARBA00022912"/>
    </source>
</evidence>
<organism evidence="11 12">
    <name type="scientific">Coemansia erecta</name>
    <dbReference type="NCBI Taxonomy" id="147472"/>
    <lineage>
        <taxon>Eukaryota</taxon>
        <taxon>Fungi</taxon>
        <taxon>Fungi incertae sedis</taxon>
        <taxon>Zoopagomycota</taxon>
        <taxon>Kickxellomycotina</taxon>
        <taxon>Kickxellomycetes</taxon>
        <taxon>Kickxellales</taxon>
        <taxon>Kickxellaceae</taxon>
        <taxon>Coemansia</taxon>
    </lineage>
</organism>
<protein>
    <recommendedName>
        <fullName evidence="8">Putative tyrosine-protein phosphatase OCA1</fullName>
        <ecNumber evidence="3">3.1.3.48</ecNumber>
    </recommendedName>
</protein>
<dbReference type="Proteomes" id="UP001149813">
    <property type="component" value="Unassembled WGS sequence"/>
</dbReference>
<keyword evidence="4" id="KW-0963">Cytoplasm</keyword>
<reference evidence="11" key="1">
    <citation type="submission" date="2022-07" db="EMBL/GenBank/DDBJ databases">
        <title>Phylogenomic reconstructions and comparative analyses of Kickxellomycotina fungi.</title>
        <authorList>
            <person name="Reynolds N.K."/>
            <person name="Stajich J.E."/>
            <person name="Barry K."/>
            <person name="Grigoriev I.V."/>
            <person name="Crous P."/>
            <person name="Smith M.E."/>
        </authorList>
    </citation>
    <scope>NUCLEOTIDE SEQUENCE</scope>
    <source>
        <strain evidence="11">NBRC 32514</strain>
    </source>
</reference>
<proteinExistence type="inferred from homology"/>
<evidence type="ECO:0000256" key="7">
    <source>
        <dbReference type="ARBA" id="ARBA00037204"/>
    </source>
</evidence>
<dbReference type="OrthoDB" id="6375174at2759"/>
<evidence type="ECO:0000256" key="5">
    <source>
        <dbReference type="ARBA" id="ARBA00022801"/>
    </source>
</evidence>
<dbReference type="PROSITE" id="PS50054">
    <property type="entry name" value="TYR_PHOSPHATASE_DUAL"/>
    <property type="match status" value="1"/>
</dbReference>
<comment type="subcellular location">
    <subcellularLocation>
        <location evidence="1">Cytoplasm</location>
    </subcellularLocation>
</comment>
<evidence type="ECO:0000313" key="12">
    <source>
        <dbReference type="Proteomes" id="UP001149813"/>
    </source>
</evidence>
<evidence type="ECO:0000256" key="3">
    <source>
        <dbReference type="ARBA" id="ARBA00013064"/>
    </source>
</evidence>
<dbReference type="InterPro" id="IPR029021">
    <property type="entry name" value="Prot-tyrosine_phosphatase-like"/>
</dbReference>
<keyword evidence="5 11" id="KW-0378">Hydrolase</keyword>
<feature type="domain" description="Tyrosine-protein phosphatase" evidence="10">
    <location>
        <begin position="20"/>
        <end position="173"/>
    </location>
</feature>
<dbReference type="GO" id="GO:0004725">
    <property type="term" value="F:protein tyrosine phosphatase activity"/>
    <property type="evidence" value="ECO:0007669"/>
    <property type="project" value="UniProtKB-EC"/>
</dbReference>
<evidence type="ECO:0000256" key="4">
    <source>
        <dbReference type="ARBA" id="ARBA00022490"/>
    </source>
</evidence>
<evidence type="ECO:0000256" key="8">
    <source>
        <dbReference type="ARBA" id="ARBA00039934"/>
    </source>
</evidence>
<dbReference type="EMBL" id="JANBOJ010000005">
    <property type="protein sequence ID" value="KAJ1725444.1"/>
    <property type="molecule type" value="Genomic_DNA"/>
</dbReference>
<evidence type="ECO:0000313" key="11">
    <source>
        <dbReference type="EMBL" id="KAJ1725444.1"/>
    </source>
</evidence>
<dbReference type="GO" id="GO:0005737">
    <property type="term" value="C:cytoplasm"/>
    <property type="evidence" value="ECO:0007669"/>
    <property type="project" value="UniProtKB-SubCell"/>
</dbReference>
<dbReference type="PRINTS" id="PR01911">
    <property type="entry name" value="PFDSPHPHTASE"/>
</dbReference>
<comment type="catalytic activity">
    <reaction evidence="9">
        <text>O-phospho-L-tyrosyl-[protein] + H2O = L-tyrosyl-[protein] + phosphate</text>
        <dbReference type="Rhea" id="RHEA:10684"/>
        <dbReference type="Rhea" id="RHEA-COMP:10136"/>
        <dbReference type="Rhea" id="RHEA-COMP:20101"/>
        <dbReference type="ChEBI" id="CHEBI:15377"/>
        <dbReference type="ChEBI" id="CHEBI:43474"/>
        <dbReference type="ChEBI" id="CHEBI:46858"/>
        <dbReference type="ChEBI" id="CHEBI:61978"/>
        <dbReference type="EC" id="3.1.3.48"/>
    </reaction>
</comment>